<evidence type="ECO:0000256" key="1">
    <source>
        <dbReference type="SAM" id="MobiDB-lite"/>
    </source>
</evidence>
<feature type="region of interest" description="Disordered" evidence="1">
    <location>
        <begin position="27"/>
        <end position="69"/>
    </location>
</feature>
<dbReference type="Proteomes" id="UP000184073">
    <property type="component" value="Unassembled WGS sequence"/>
</dbReference>
<dbReference type="RefSeq" id="XP_040671989.1">
    <property type="nucleotide sequence ID" value="XM_040809301.1"/>
</dbReference>
<dbReference type="STRING" id="1036611.A0A1L9PXI2"/>
<dbReference type="VEuPathDB" id="FungiDB:ASPVEDRAFT_199982"/>
<sequence>MGWFWGSNDEDPVKKLDPGLRKYLENEAPKKYVPGSPAVEEQAQQPKASSSKPDASSTAPAVPSQSLFPDGRYADLWKTYKPPAAGEEGPETSGVPAMKAQNKQRHAVLKRAVMENCSIENETYHLCLQSPTMTERLTACQEKNKAFTRCYATQSKFLQALGYAASRQWDDEREERIQLHADKLYHQMLDYENQVEEAKEAGREPPPLTSLFNPQAKPVEPASVGPAEVEIPGGEPIPEGFKPSKSLDRLTPHERELEIRAHYANLEQQKAYMEDLSSVFRTNDQGKDKRREKLVSWFGETVGNWMTR</sequence>
<name>A0A1L9PXI2_ASPVE</name>
<feature type="compositionally biased region" description="Low complexity" evidence="1">
    <location>
        <begin position="46"/>
        <end position="61"/>
    </location>
</feature>
<evidence type="ECO:0000313" key="2">
    <source>
        <dbReference type="EMBL" id="OJJ06227.1"/>
    </source>
</evidence>
<dbReference type="EMBL" id="KV878134">
    <property type="protein sequence ID" value="OJJ06227.1"/>
    <property type="molecule type" value="Genomic_DNA"/>
</dbReference>
<organism evidence="2 3">
    <name type="scientific">Aspergillus versicolor CBS 583.65</name>
    <dbReference type="NCBI Taxonomy" id="1036611"/>
    <lineage>
        <taxon>Eukaryota</taxon>
        <taxon>Fungi</taxon>
        <taxon>Dikarya</taxon>
        <taxon>Ascomycota</taxon>
        <taxon>Pezizomycotina</taxon>
        <taxon>Eurotiomycetes</taxon>
        <taxon>Eurotiomycetidae</taxon>
        <taxon>Eurotiales</taxon>
        <taxon>Aspergillaceae</taxon>
        <taxon>Aspergillus</taxon>
        <taxon>Aspergillus subgen. Nidulantes</taxon>
    </lineage>
</organism>
<reference evidence="3" key="1">
    <citation type="journal article" date="2017" name="Genome Biol.">
        <title>Comparative genomics reveals high biological diversity and specific adaptations in the industrially and medically important fungal genus Aspergillus.</title>
        <authorList>
            <person name="de Vries R.P."/>
            <person name="Riley R."/>
            <person name="Wiebenga A."/>
            <person name="Aguilar-Osorio G."/>
            <person name="Amillis S."/>
            <person name="Uchima C.A."/>
            <person name="Anderluh G."/>
            <person name="Asadollahi M."/>
            <person name="Askin M."/>
            <person name="Barry K."/>
            <person name="Battaglia E."/>
            <person name="Bayram O."/>
            <person name="Benocci T."/>
            <person name="Braus-Stromeyer S.A."/>
            <person name="Caldana C."/>
            <person name="Canovas D."/>
            <person name="Cerqueira G.C."/>
            <person name="Chen F."/>
            <person name="Chen W."/>
            <person name="Choi C."/>
            <person name="Clum A."/>
            <person name="Dos Santos R.A."/>
            <person name="Damasio A.R."/>
            <person name="Diallinas G."/>
            <person name="Emri T."/>
            <person name="Fekete E."/>
            <person name="Flipphi M."/>
            <person name="Freyberg S."/>
            <person name="Gallo A."/>
            <person name="Gournas C."/>
            <person name="Habgood R."/>
            <person name="Hainaut M."/>
            <person name="Harispe M.L."/>
            <person name="Henrissat B."/>
            <person name="Hilden K.S."/>
            <person name="Hope R."/>
            <person name="Hossain A."/>
            <person name="Karabika E."/>
            <person name="Karaffa L."/>
            <person name="Karanyi Z."/>
            <person name="Krasevec N."/>
            <person name="Kuo A."/>
            <person name="Kusch H."/>
            <person name="LaButti K."/>
            <person name="Lagendijk E.L."/>
            <person name="Lapidus A."/>
            <person name="Levasseur A."/>
            <person name="Lindquist E."/>
            <person name="Lipzen A."/>
            <person name="Logrieco A.F."/>
            <person name="MacCabe A."/>
            <person name="Maekelae M.R."/>
            <person name="Malavazi I."/>
            <person name="Melin P."/>
            <person name="Meyer V."/>
            <person name="Mielnichuk N."/>
            <person name="Miskei M."/>
            <person name="Molnar A.P."/>
            <person name="Mule G."/>
            <person name="Ngan C.Y."/>
            <person name="Orejas M."/>
            <person name="Orosz E."/>
            <person name="Ouedraogo J.P."/>
            <person name="Overkamp K.M."/>
            <person name="Park H.-S."/>
            <person name="Perrone G."/>
            <person name="Piumi F."/>
            <person name="Punt P.J."/>
            <person name="Ram A.F."/>
            <person name="Ramon A."/>
            <person name="Rauscher S."/>
            <person name="Record E."/>
            <person name="Riano-Pachon D.M."/>
            <person name="Robert V."/>
            <person name="Roehrig J."/>
            <person name="Ruller R."/>
            <person name="Salamov A."/>
            <person name="Salih N.S."/>
            <person name="Samson R.A."/>
            <person name="Sandor E."/>
            <person name="Sanguinetti M."/>
            <person name="Schuetze T."/>
            <person name="Sepcic K."/>
            <person name="Shelest E."/>
            <person name="Sherlock G."/>
            <person name="Sophianopoulou V."/>
            <person name="Squina F.M."/>
            <person name="Sun H."/>
            <person name="Susca A."/>
            <person name="Todd R.B."/>
            <person name="Tsang A."/>
            <person name="Unkles S.E."/>
            <person name="van de Wiele N."/>
            <person name="van Rossen-Uffink D."/>
            <person name="Oliveira J.V."/>
            <person name="Vesth T.C."/>
            <person name="Visser J."/>
            <person name="Yu J.-H."/>
            <person name="Zhou M."/>
            <person name="Andersen M.R."/>
            <person name="Archer D.B."/>
            <person name="Baker S.E."/>
            <person name="Benoit I."/>
            <person name="Brakhage A.A."/>
            <person name="Braus G.H."/>
            <person name="Fischer R."/>
            <person name="Frisvad J.C."/>
            <person name="Goldman G.H."/>
            <person name="Houbraken J."/>
            <person name="Oakley B."/>
            <person name="Pocsi I."/>
            <person name="Scazzocchio C."/>
            <person name="Seiboth B."/>
            <person name="vanKuyk P.A."/>
            <person name="Wortman J."/>
            <person name="Dyer P.S."/>
            <person name="Grigoriev I.V."/>
        </authorList>
    </citation>
    <scope>NUCLEOTIDE SEQUENCE [LARGE SCALE GENOMIC DNA]</scope>
    <source>
        <strain evidence="3">CBS 583.65</strain>
    </source>
</reference>
<keyword evidence="3" id="KW-1185">Reference proteome</keyword>
<dbReference type="AlphaFoldDB" id="A0A1L9PXI2"/>
<feature type="compositionally biased region" description="Low complexity" evidence="1">
    <location>
        <begin position="224"/>
        <end position="240"/>
    </location>
</feature>
<feature type="region of interest" description="Disordered" evidence="1">
    <location>
        <begin position="199"/>
        <end position="247"/>
    </location>
</feature>
<evidence type="ECO:0000313" key="3">
    <source>
        <dbReference type="Proteomes" id="UP000184073"/>
    </source>
</evidence>
<dbReference type="GeneID" id="63724812"/>
<gene>
    <name evidence="2" type="ORF">ASPVEDRAFT_199982</name>
</gene>
<proteinExistence type="predicted"/>
<protein>
    <submittedName>
        <fullName evidence="2">Uncharacterized protein</fullName>
    </submittedName>
</protein>
<dbReference type="OrthoDB" id="2103031at2759"/>
<accession>A0A1L9PXI2</accession>